<dbReference type="InterPro" id="IPR019181">
    <property type="entry name" value="LSM12_ABD"/>
</dbReference>
<evidence type="ECO:0000256" key="1">
    <source>
        <dbReference type="ARBA" id="ARBA00006359"/>
    </source>
</evidence>
<dbReference type="PANTHER" id="PTHR13542">
    <property type="entry name" value="LSM12 HOMOLOG"/>
    <property type="match status" value="1"/>
</dbReference>
<dbReference type="CDD" id="cd01735">
    <property type="entry name" value="LSm12_N"/>
    <property type="match status" value="1"/>
</dbReference>
<sequence>MRQKMAGVNECFSIGSIVACKTCYNKEIEGEVLAFDPQTKMLILKCPSSSGRADHNDVHIVNLSLVSDVQVKKEVNTVPEPPQSLNLQRLNTRVRNQIEEKRKLISALSAGVPPEGQKLFLAIARTINEVSWQGSNIVVLNAVTITPPYKLDNVRGNADSKAFTHIRKVVEKHFKDQAAAEAAAGNMGMPVAGTPTTPQ</sequence>
<feature type="domain" description="Sm" evidence="3">
    <location>
        <begin position="5"/>
        <end position="75"/>
    </location>
</feature>
<evidence type="ECO:0000313" key="4">
    <source>
        <dbReference type="EMBL" id="QBH72785.1"/>
    </source>
</evidence>
<dbReference type="InterPro" id="IPR047574">
    <property type="entry name" value="AD"/>
</dbReference>
<dbReference type="InterPro" id="IPR039683">
    <property type="entry name" value="Lsm12-like"/>
</dbReference>
<evidence type="ECO:0000259" key="3">
    <source>
        <dbReference type="PROSITE" id="PS52002"/>
    </source>
</evidence>
<organism evidence="4">
    <name type="scientific">Brunneria borealis</name>
    <dbReference type="NCBI Taxonomy" id="1603012"/>
    <lineage>
        <taxon>Eukaryota</taxon>
        <taxon>Metazoa</taxon>
        <taxon>Ecdysozoa</taxon>
        <taxon>Arthropoda</taxon>
        <taxon>Hexapoda</taxon>
        <taxon>Insecta</taxon>
        <taxon>Pterygota</taxon>
        <taxon>Neoptera</taxon>
        <taxon>Polyneoptera</taxon>
        <taxon>Dictyoptera</taxon>
        <taxon>Mantodea</taxon>
        <taxon>Eumantodea</taxon>
        <taxon>Mantoidea</taxon>
        <taxon>Mantidae</taxon>
        <taxon>Photininae</taxon>
        <taxon>Brunneria</taxon>
    </lineage>
</organism>
<reference evidence="4" key="1">
    <citation type="journal article" date="2019" name="Sci. Rep.">
        <title>No signal of deleterious mutation accumulation in conserved gene sequences of extant asexual hexapods.</title>
        <authorList>
            <person name="Brandt A."/>
            <person name="Bast J."/>
            <person name="Scheu S."/>
            <person name="Meusemann K."/>
            <person name="Donath A."/>
            <person name="Schuette K."/>
            <person name="Machida R."/>
            <person name="Kraaijeveld K."/>
        </authorList>
    </citation>
    <scope>NUCLEOTIDE SEQUENCE</scope>
    <source>
        <strain evidence="4">OG10571</strain>
    </source>
</reference>
<comment type="similarity">
    <text evidence="1">Belongs to the LSM12 family.</text>
</comment>
<name>A0A481SUV8_9NEOP</name>
<dbReference type="AlphaFoldDB" id="A0A481SUV8"/>
<protein>
    <submittedName>
        <fullName evidence="4">Uncharacterized protein</fullName>
    </submittedName>
</protein>
<dbReference type="Pfam" id="PF21166">
    <property type="entry name" value="LSM12_LSM"/>
    <property type="match status" value="1"/>
</dbReference>
<dbReference type="Pfam" id="PF09793">
    <property type="entry name" value="AD"/>
    <property type="match status" value="1"/>
</dbReference>
<dbReference type="EMBL" id="MH602540">
    <property type="protein sequence ID" value="QBH72785.1"/>
    <property type="molecule type" value="mRNA"/>
</dbReference>
<dbReference type="InterPro" id="IPR047575">
    <property type="entry name" value="Sm"/>
</dbReference>
<dbReference type="SMART" id="SM00995">
    <property type="entry name" value="AD"/>
    <property type="match status" value="1"/>
</dbReference>
<proteinExistence type="evidence at transcript level"/>
<accession>A0A481SUV8</accession>
<dbReference type="InterPro" id="IPR048478">
    <property type="entry name" value="LSM12_LSM"/>
</dbReference>
<dbReference type="GO" id="GO:0003723">
    <property type="term" value="F:RNA binding"/>
    <property type="evidence" value="ECO:0007669"/>
    <property type="project" value="InterPro"/>
</dbReference>
<dbReference type="PROSITE" id="PS52001">
    <property type="entry name" value="AD"/>
    <property type="match status" value="1"/>
</dbReference>
<feature type="domain" description="AD" evidence="2">
    <location>
        <begin position="83"/>
        <end position="178"/>
    </location>
</feature>
<dbReference type="PROSITE" id="PS52002">
    <property type="entry name" value="SM"/>
    <property type="match status" value="1"/>
</dbReference>
<evidence type="ECO:0000259" key="2">
    <source>
        <dbReference type="PROSITE" id="PS52001"/>
    </source>
</evidence>